<dbReference type="GO" id="GO:0022008">
    <property type="term" value="P:neurogenesis"/>
    <property type="evidence" value="ECO:0007669"/>
    <property type="project" value="TreeGrafter"/>
</dbReference>
<dbReference type="Proteomes" id="UP001152795">
    <property type="component" value="Unassembled WGS sequence"/>
</dbReference>
<evidence type="ECO:0000313" key="2">
    <source>
        <dbReference type="Proteomes" id="UP001152795"/>
    </source>
</evidence>
<dbReference type="InterPro" id="IPR038648">
    <property type="entry name" value="PHR_sf"/>
</dbReference>
<dbReference type="GO" id="GO:0005829">
    <property type="term" value="C:cytosol"/>
    <property type="evidence" value="ECO:0007669"/>
    <property type="project" value="TreeGrafter"/>
</dbReference>
<dbReference type="Gene3D" id="2.60.120.820">
    <property type="entry name" value="PHR domain"/>
    <property type="match status" value="1"/>
</dbReference>
<proteinExistence type="predicted"/>
<dbReference type="InterPro" id="IPR011333">
    <property type="entry name" value="SKP1/BTB/POZ_sf"/>
</dbReference>
<dbReference type="Pfam" id="PF00651">
    <property type="entry name" value="BTB"/>
    <property type="match status" value="1"/>
</dbReference>
<dbReference type="Gene3D" id="1.25.40.420">
    <property type="match status" value="1"/>
</dbReference>
<dbReference type="AlphaFoldDB" id="A0A6S7KTK7"/>
<keyword evidence="2" id="KW-1185">Reference proteome</keyword>
<dbReference type="Pfam" id="PF07707">
    <property type="entry name" value="BACK"/>
    <property type="match status" value="1"/>
</dbReference>
<organism evidence="1 2">
    <name type="scientific">Paramuricea clavata</name>
    <name type="common">Red gorgonian</name>
    <name type="synonym">Violescent sea-whip</name>
    <dbReference type="NCBI Taxonomy" id="317549"/>
    <lineage>
        <taxon>Eukaryota</taxon>
        <taxon>Metazoa</taxon>
        <taxon>Cnidaria</taxon>
        <taxon>Anthozoa</taxon>
        <taxon>Octocorallia</taxon>
        <taxon>Malacalcyonacea</taxon>
        <taxon>Plexauridae</taxon>
        <taxon>Paramuricea</taxon>
    </lineage>
</organism>
<dbReference type="SMART" id="SM00225">
    <property type="entry name" value="BTB"/>
    <property type="match status" value="1"/>
</dbReference>
<comment type="caution">
    <text evidence="1">The sequence shown here is derived from an EMBL/GenBank/DDBJ whole genome shotgun (WGS) entry which is preliminary data.</text>
</comment>
<dbReference type="SMART" id="SM00875">
    <property type="entry name" value="BACK"/>
    <property type="match status" value="1"/>
</dbReference>
<dbReference type="OrthoDB" id="6049320at2759"/>
<dbReference type="PANTHER" id="PTHR45774">
    <property type="entry name" value="BTB/POZ DOMAIN-CONTAINING"/>
    <property type="match status" value="1"/>
</dbReference>
<dbReference type="InterPro" id="IPR000210">
    <property type="entry name" value="BTB/POZ_dom"/>
</dbReference>
<gene>
    <name evidence="1" type="ORF">PACLA_8A030746</name>
</gene>
<name>A0A6S7KTK7_PARCT</name>
<dbReference type="PROSITE" id="PS50097">
    <property type="entry name" value="BTB"/>
    <property type="match status" value="1"/>
</dbReference>
<dbReference type="InterPro" id="IPR011705">
    <property type="entry name" value="BACK"/>
</dbReference>
<accession>A0A6S7KTK7</accession>
<reference evidence="1" key="1">
    <citation type="submission" date="2020-04" db="EMBL/GenBank/DDBJ databases">
        <authorList>
            <person name="Alioto T."/>
            <person name="Alioto T."/>
            <person name="Gomez Garrido J."/>
        </authorList>
    </citation>
    <scope>NUCLEOTIDE SEQUENCE</scope>
    <source>
        <strain evidence="1">A484AB</strain>
    </source>
</reference>
<dbReference type="PANTHER" id="PTHR45774:SF3">
    <property type="entry name" value="BTB (POZ) DOMAIN-CONTAINING 2B-RELATED"/>
    <property type="match status" value="1"/>
</dbReference>
<dbReference type="Gene3D" id="3.30.710.10">
    <property type="entry name" value="Potassium Channel Kv1.1, Chain A"/>
    <property type="match status" value="1"/>
</dbReference>
<evidence type="ECO:0000313" key="1">
    <source>
        <dbReference type="EMBL" id="CAB4023699.1"/>
    </source>
</evidence>
<dbReference type="EMBL" id="CACRXK020012631">
    <property type="protein sequence ID" value="CAB4023699.1"/>
    <property type="molecule type" value="Genomic_DNA"/>
</dbReference>
<sequence>MATSQQEVDWQTTKKTVLERSRHMFNNPFMSDIAFSCEDSDKKFFAHKYVLATSSVVFYAMFYGELAEKNPVVHLSDTDEESLEQFLRFLYTDECNLTTDNAAFVFYLAKKYFVPSLVHKCLEYFDANFSTENVFTLLQQAIQFDENKLEEKCWDFIDLKTNEAVASDGFSDINQATLVELLKREPLNIEEVDLFKALLKWSEADCSRKGIEANTENKRAVMGNAIYQIRFASMTLQDFTQNVYTSGILTTKEMLLFFNKFGGLERTSEIWNMSETRAKKEILRCGIFDRYYGSRGISFFEKTWEDTLSISFSKPVKFHGVRLLGNEQEEYNVKLEVLSQIIEKKFHSERDNRVTSGFDVMLPEPIKVQANVPVHLKATITSCRCPYWNTHVRKTVETNGITINFASHFDEIIFSEMSE</sequence>
<dbReference type="SUPFAM" id="SSF54695">
    <property type="entry name" value="POZ domain"/>
    <property type="match status" value="1"/>
</dbReference>
<protein>
    <submittedName>
        <fullName evidence="1">BTB POZ domain-containing 6-like</fullName>
    </submittedName>
</protein>